<protein>
    <recommendedName>
        <fullName evidence="1">ABM domain-containing protein</fullName>
    </recommendedName>
</protein>
<dbReference type="GO" id="GO:0016491">
    <property type="term" value="F:oxidoreductase activity"/>
    <property type="evidence" value="ECO:0007669"/>
    <property type="project" value="TreeGrafter"/>
</dbReference>
<evidence type="ECO:0000259" key="1">
    <source>
        <dbReference type="PROSITE" id="PS51725"/>
    </source>
</evidence>
<dbReference type="Gene3D" id="3.30.70.100">
    <property type="match status" value="1"/>
</dbReference>
<proteinExistence type="predicted"/>
<dbReference type="GO" id="GO:0005829">
    <property type="term" value="C:cytosol"/>
    <property type="evidence" value="ECO:0007669"/>
    <property type="project" value="TreeGrafter"/>
</dbReference>
<dbReference type="AlphaFoldDB" id="A0A7S4M2R4"/>
<dbReference type="PROSITE" id="PS51725">
    <property type="entry name" value="ABM"/>
    <property type="match status" value="1"/>
</dbReference>
<sequence length="121" mass="13774">MLRHAASRLARTRGFCTAADRPYVMMVTVTVPDDRKAEFLKVLDSDVRGSRFEEDGCLRMDLLQDEADESKYYFYMAYKNKAALDAHRDTEHYQAWSAFRASGGISSQVASKAFAVDFQMP</sequence>
<dbReference type="InterPro" id="IPR007138">
    <property type="entry name" value="ABM_dom"/>
</dbReference>
<dbReference type="InterPro" id="IPR011008">
    <property type="entry name" value="Dimeric_a/b-barrel"/>
</dbReference>
<evidence type="ECO:0000313" key="2">
    <source>
        <dbReference type="EMBL" id="CAE2197707.1"/>
    </source>
</evidence>
<dbReference type="PANTHER" id="PTHR33336:SF1">
    <property type="entry name" value="(4S)-4-HYDROXY-5-PHOSPHONOOXYPENTANE-2,3-DIONE ISOMERASE"/>
    <property type="match status" value="1"/>
</dbReference>
<organism evidence="2">
    <name type="scientific">Prymnesium polylepis</name>
    <dbReference type="NCBI Taxonomy" id="72548"/>
    <lineage>
        <taxon>Eukaryota</taxon>
        <taxon>Haptista</taxon>
        <taxon>Haptophyta</taxon>
        <taxon>Prymnesiophyceae</taxon>
        <taxon>Prymnesiales</taxon>
        <taxon>Prymnesiaceae</taxon>
        <taxon>Prymnesium</taxon>
    </lineage>
</organism>
<name>A0A7S4M2R4_9EUKA</name>
<dbReference type="PANTHER" id="PTHR33336">
    <property type="entry name" value="QUINOL MONOOXYGENASE YGIN-RELATED"/>
    <property type="match status" value="1"/>
</dbReference>
<gene>
    <name evidence="2" type="ORF">CPOL0286_LOCUS3061</name>
</gene>
<dbReference type="Pfam" id="PF03992">
    <property type="entry name" value="ABM"/>
    <property type="match status" value="1"/>
</dbReference>
<reference evidence="2" key="1">
    <citation type="submission" date="2021-01" db="EMBL/GenBank/DDBJ databases">
        <authorList>
            <person name="Corre E."/>
            <person name="Pelletier E."/>
            <person name="Niang G."/>
            <person name="Scheremetjew M."/>
            <person name="Finn R."/>
            <person name="Kale V."/>
            <person name="Holt S."/>
            <person name="Cochrane G."/>
            <person name="Meng A."/>
            <person name="Brown T."/>
            <person name="Cohen L."/>
        </authorList>
    </citation>
    <scope>NUCLEOTIDE SEQUENCE</scope>
    <source>
        <strain evidence="2">UIO037</strain>
    </source>
</reference>
<feature type="domain" description="ABM" evidence="1">
    <location>
        <begin position="23"/>
        <end position="114"/>
    </location>
</feature>
<dbReference type="EMBL" id="HBKO01006356">
    <property type="protein sequence ID" value="CAE2197707.1"/>
    <property type="molecule type" value="Transcribed_RNA"/>
</dbReference>
<accession>A0A7S4M2R4</accession>
<dbReference type="SUPFAM" id="SSF54909">
    <property type="entry name" value="Dimeric alpha+beta barrel"/>
    <property type="match status" value="1"/>
</dbReference>
<dbReference type="InterPro" id="IPR050744">
    <property type="entry name" value="AI-2_Isomerase_LsrG"/>
</dbReference>